<name>A0A0H2R0I5_9AGAM</name>
<dbReference type="AlphaFoldDB" id="A0A0H2R0I5"/>
<accession>A0A0H2R0I5</accession>
<sequence>MYVAQRFVFALSRNRCWRRRGRRRRSAVRSRWNWRSMCVEFMWLVGGSLDLLIVHDEHNFEARKTRSWPSERNACCVVRHRPAIEIEGAPTRPAETSGYFGFGGEFANCAQGFTNAKSVSTLAFEVQ</sequence>
<proteinExistence type="predicted"/>
<protein>
    <submittedName>
        <fullName evidence="1">Uncharacterized protein</fullName>
    </submittedName>
</protein>
<dbReference type="Proteomes" id="UP000053477">
    <property type="component" value="Unassembled WGS sequence"/>
</dbReference>
<organism evidence="1 2">
    <name type="scientific">Schizopora paradoxa</name>
    <dbReference type="NCBI Taxonomy" id="27342"/>
    <lineage>
        <taxon>Eukaryota</taxon>
        <taxon>Fungi</taxon>
        <taxon>Dikarya</taxon>
        <taxon>Basidiomycota</taxon>
        <taxon>Agaricomycotina</taxon>
        <taxon>Agaricomycetes</taxon>
        <taxon>Hymenochaetales</taxon>
        <taxon>Schizoporaceae</taxon>
        <taxon>Schizopora</taxon>
    </lineage>
</organism>
<evidence type="ECO:0000313" key="2">
    <source>
        <dbReference type="Proteomes" id="UP000053477"/>
    </source>
</evidence>
<evidence type="ECO:0000313" key="1">
    <source>
        <dbReference type="EMBL" id="KLO04767.1"/>
    </source>
</evidence>
<dbReference type="InParanoid" id="A0A0H2R0I5"/>
<gene>
    <name evidence="1" type="ORF">SCHPADRAFT_745407</name>
</gene>
<keyword evidence="2" id="KW-1185">Reference proteome</keyword>
<dbReference type="EMBL" id="KQ086439">
    <property type="protein sequence ID" value="KLO04767.1"/>
    <property type="molecule type" value="Genomic_DNA"/>
</dbReference>
<reference evidence="1 2" key="1">
    <citation type="submission" date="2015-04" db="EMBL/GenBank/DDBJ databases">
        <title>Complete genome sequence of Schizopora paradoxa KUC8140, a cosmopolitan wood degrader in East Asia.</title>
        <authorList>
            <consortium name="DOE Joint Genome Institute"/>
            <person name="Min B."/>
            <person name="Park H."/>
            <person name="Jang Y."/>
            <person name="Kim J.-J."/>
            <person name="Kim K.H."/>
            <person name="Pangilinan J."/>
            <person name="Lipzen A."/>
            <person name="Riley R."/>
            <person name="Grigoriev I.V."/>
            <person name="Spatafora J.W."/>
            <person name="Choi I.-G."/>
        </authorList>
    </citation>
    <scope>NUCLEOTIDE SEQUENCE [LARGE SCALE GENOMIC DNA]</scope>
    <source>
        <strain evidence="1 2">KUC8140</strain>
    </source>
</reference>